<feature type="region of interest" description="Disordered" evidence="1">
    <location>
        <begin position="166"/>
        <end position="293"/>
    </location>
</feature>
<feature type="compositionally biased region" description="Low complexity" evidence="1">
    <location>
        <begin position="271"/>
        <end position="280"/>
    </location>
</feature>
<evidence type="ECO:0000313" key="4">
    <source>
        <dbReference type="EMBL" id="MDR5711860.1"/>
    </source>
</evidence>
<protein>
    <submittedName>
        <fullName evidence="4">General stress protein</fullName>
    </submittedName>
</protein>
<feature type="transmembrane region" description="Helical" evidence="2">
    <location>
        <begin position="94"/>
        <end position="118"/>
    </location>
</feature>
<feature type="transmembrane region" description="Helical" evidence="2">
    <location>
        <begin position="66"/>
        <end position="88"/>
    </location>
</feature>
<reference evidence="5" key="1">
    <citation type="submission" date="2023-07" db="EMBL/GenBank/DDBJ databases">
        <title>Description of three actinobacteria isolated from air of manufacturing shop in a pharmaceutical factory.</title>
        <authorList>
            <person name="Zhang D.-F."/>
        </authorList>
    </citation>
    <scope>NUCLEOTIDE SEQUENCE [LARGE SCALE GENOMIC DNA]</scope>
    <source>
        <strain evidence="5">CCTCC AB 207010</strain>
    </source>
</reference>
<feature type="domain" description="General stress protein 17M-like" evidence="3">
    <location>
        <begin position="16"/>
        <end position="104"/>
    </location>
</feature>
<dbReference type="EMBL" id="JAVKGT010000014">
    <property type="protein sequence ID" value="MDR5711860.1"/>
    <property type="molecule type" value="Genomic_DNA"/>
</dbReference>
<keyword evidence="2" id="KW-1133">Transmembrane helix</keyword>
<dbReference type="Pfam" id="PF11181">
    <property type="entry name" value="YflT"/>
    <property type="match status" value="1"/>
</dbReference>
<proteinExistence type="predicted"/>
<dbReference type="Proteomes" id="UP001260872">
    <property type="component" value="Unassembled WGS sequence"/>
</dbReference>
<keyword evidence="5" id="KW-1185">Reference proteome</keyword>
<organism evidence="4 5">
    <name type="scientific">Nesterenkonia flava</name>
    <dbReference type="NCBI Taxonomy" id="469799"/>
    <lineage>
        <taxon>Bacteria</taxon>
        <taxon>Bacillati</taxon>
        <taxon>Actinomycetota</taxon>
        <taxon>Actinomycetes</taxon>
        <taxon>Micrococcales</taxon>
        <taxon>Micrococcaceae</taxon>
        <taxon>Nesterenkonia</taxon>
    </lineage>
</organism>
<sequence>MTVQTMNSGGLPRGELLGRYRTYDEAQKVVDHLAQAEGFNIKTISIVGNDLRSVEYIRSRLSYPRVAGAGAAQGAMFGFFIGLLLFLFAPEAPLANLLMSVLLGMAIWMIIGVISYAIRRGKRDFSSSTQMVATTYDVVCDFSVAGRARKLVAEAGVTSLNAWNDPTGRSVSLGGGPSAGASRSAHDDVSSGGQGAAGGAGAPSAPRGYDDLPDGRPRFGVRREEPRPEEPQAESVPREDAEAKTAGQGTASASLTPGQGASEAADDAQAADETQPAAEDSSGEDADRPNEAR</sequence>
<comment type="caution">
    <text evidence="4">The sequence shown here is derived from an EMBL/GenBank/DDBJ whole genome shotgun (WGS) entry which is preliminary data.</text>
</comment>
<name>A0ABU1FT75_9MICC</name>
<evidence type="ECO:0000256" key="2">
    <source>
        <dbReference type="SAM" id="Phobius"/>
    </source>
</evidence>
<gene>
    <name evidence="4" type="ORF">RH857_06890</name>
</gene>
<feature type="compositionally biased region" description="Polar residues" evidence="1">
    <location>
        <begin position="247"/>
        <end position="257"/>
    </location>
</feature>
<feature type="compositionally biased region" description="Basic and acidic residues" evidence="1">
    <location>
        <begin position="208"/>
        <end position="243"/>
    </location>
</feature>
<accession>A0ABU1FT75</accession>
<evidence type="ECO:0000256" key="1">
    <source>
        <dbReference type="SAM" id="MobiDB-lite"/>
    </source>
</evidence>
<dbReference type="InterPro" id="IPR025889">
    <property type="entry name" value="GSP17M-like_dom"/>
</dbReference>
<evidence type="ECO:0000313" key="5">
    <source>
        <dbReference type="Proteomes" id="UP001260872"/>
    </source>
</evidence>
<feature type="compositionally biased region" description="Gly residues" evidence="1">
    <location>
        <begin position="192"/>
        <end position="201"/>
    </location>
</feature>
<keyword evidence="2" id="KW-0472">Membrane</keyword>
<evidence type="ECO:0000259" key="3">
    <source>
        <dbReference type="Pfam" id="PF11181"/>
    </source>
</evidence>
<dbReference type="RefSeq" id="WP_310537237.1">
    <property type="nucleotide sequence ID" value="NZ_BAAAOC010000001.1"/>
</dbReference>
<keyword evidence="2" id="KW-0812">Transmembrane</keyword>